<dbReference type="NCBIfam" id="TIGR00756">
    <property type="entry name" value="PPR"/>
    <property type="match status" value="2"/>
</dbReference>
<evidence type="ECO:0000313" key="5">
    <source>
        <dbReference type="Proteomes" id="UP000827721"/>
    </source>
</evidence>
<proteinExistence type="predicted"/>
<dbReference type="PANTHER" id="PTHR46862">
    <property type="entry name" value="OS07G0661900 PROTEIN"/>
    <property type="match status" value="1"/>
</dbReference>
<dbReference type="Gene3D" id="1.25.40.10">
    <property type="entry name" value="Tetratricopeptide repeat domain"/>
    <property type="match status" value="1"/>
</dbReference>
<feature type="repeat" description="PPR" evidence="2">
    <location>
        <begin position="328"/>
        <end position="362"/>
    </location>
</feature>
<dbReference type="PROSITE" id="PS51375">
    <property type="entry name" value="PPR"/>
    <property type="match status" value="4"/>
</dbReference>
<comment type="caution">
    <text evidence="4">The sequence shown here is derived from an EMBL/GenBank/DDBJ whole genome shotgun (WGS) entry which is preliminary data.</text>
</comment>
<feature type="repeat" description="PPR" evidence="2">
    <location>
        <begin position="258"/>
        <end position="292"/>
    </location>
</feature>
<name>A0ABQ8IMH2_9ROSI</name>
<dbReference type="EMBL" id="JAFEMO010000001">
    <property type="protein sequence ID" value="KAH7577796.1"/>
    <property type="molecule type" value="Genomic_DNA"/>
</dbReference>
<feature type="repeat" description="PPR" evidence="2">
    <location>
        <begin position="223"/>
        <end position="257"/>
    </location>
</feature>
<reference evidence="4 5" key="1">
    <citation type="submission" date="2021-02" db="EMBL/GenBank/DDBJ databases">
        <title>Plant Genome Project.</title>
        <authorList>
            <person name="Zhang R.-G."/>
        </authorList>
    </citation>
    <scope>NUCLEOTIDE SEQUENCE [LARGE SCALE GENOMIC DNA]</scope>
    <source>
        <tissue evidence="4">Leaves</tissue>
    </source>
</reference>
<sequence length="438" mass="49336">MLSCSYSTISSQINHIKVTEPSFYPFQGSLRWGCRGFQFGQGFAVTNTEEPGKTQVKVEKPRFKWIEIGPNITEEQKQAISQLPPKMTKRCKAILKHVICLCPEKGNLSDLLAAWVRSMKPRRADWLAVLKELKIMEHPLYIQVFSVSVSEFAIKFTDIDISDNDVSGHGYVIPVAELALLEESFEANIRDYTKIIHSYGKLNHVEGAENTLVAMKRRGFICDQVTLTAMVDMYSKADNLKLAEETFEEIKLLGQPPDKRSYGSMIMAYIRAGMPERGEVLLREMDAREIYAGSEVYKALLRVYSMNGDSKGAQRVFDAIQFAGISPDARFCALLINAYRVAGESQKAYIAFENMRKAGLEPSDKCVALVLAAFEKENKLNKALDFLVDLERKGTLVGKEASAILAGWFKRLGVVEEVESVLREYATREFYCKIHVSS</sequence>
<evidence type="ECO:0000259" key="3">
    <source>
        <dbReference type="Pfam" id="PF17177"/>
    </source>
</evidence>
<feature type="domain" description="PROP1-like PPR" evidence="3">
    <location>
        <begin position="282"/>
        <end position="410"/>
    </location>
</feature>
<keyword evidence="5" id="KW-1185">Reference proteome</keyword>
<protein>
    <recommendedName>
        <fullName evidence="3">PROP1-like PPR domain-containing protein</fullName>
    </recommendedName>
</protein>
<evidence type="ECO:0000313" key="4">
    <source>
        <dbReference type="EMBL" id="KAH7577796.1"/>
    </source>
</evidence>
<dbReference type="PANTHER" id="PTHR46862:SF3">
    <property type="entry name" value="OS07G0661900 PROTEIN"/>
    <property type="match status" value="1"/>
</dbReference>
<dbReference type="InterPro" id="IPR011990">
    <property type="entry name" value="TPR-like_helical_dom_sf"/>
</dbReference>
<dbReference type="Pfam" id="PF13812">
    <property type="entry name" value="PPR_3"/>
    <property type="match status" value="1"/>
</dbReference>
<accession>A0ABQ8IMH2</accession>
<dbReference type="Proteomes" id="UP000827721">
    <property type="component" value="Unassembled WGS sequence"/>
</dbReference>
<organism evidence="4 5">
    <name type="scientific">Xanthoceras sorbifolium</name>
    <dbReference type="NCBI Taxonomy" id="99658"/>
    <lineage>
        <taxon>Eukaryota</taxon>
        <taxon>Viridiplantae</taxon>
        <taxon>Streptophyta</taxon>
        <taxon>Embryophyta</taxon>
        <taxon>Tracheophyta</taxon>
        <taxon>Spermatophyta</taxon>
        <taxon>Magnoliopsida</taxon>
        <taxon>eudicotyledons</taxon>
        <taxon>Gunneridae</taxon>
        <taxon>Pentapetalae</taxon>
        <taxon>rosids</taxon>
        <taxon>malvids</taxon>
        <taxon>Sapindales</taxon>
        <taxon>Sapindaceae</taxon>
        <taxon>Xanthoceroideae</taxon>
        <taxon>Xanthoceras</taxon>
    </lineage>
</organism>
<evidence type="ECO:0000256" key="2">
    <source>
        <dbReference type="PROSITE-ProRule" id="PRU00708"/>
    </source>
</evidence>
<evidence type="ECO:0000256" key="1">
    <source>
        <dbReference type="ARBA" id="ARBA00022737"/>
    </source>
</evidence>
<dbReference type="InterPro" id="IPR002885">
    <property type="entry name" value="PPR_rpt"/>
</dbReference>
<dbReference type="Pfam" id="PF17177">
    <property type="entry name" value="PPR_long"/>
    <property type="match status" value="1"/>
</dbReference>
<dbReference type="InterPro" id="IPR033443">
    <property type="entry name" value="PROP1-like_PPR_dom"/>
</dbReference>
<gene>
    <name evidence="4" type="ORF">JRO89_XS01G0300700</name>
</gene>
<keyword evidence="1" id="KW-0677">Repeat</keyword>
<feature type="repeat" description="PPR" evidence="2">
    <location>
        <begin position="293"/>
        <end position="327"/>
    </location>
</feature>